<dbReference type="InterPro" id="IPR001647">
    <property type="entry name" value="HTH_TetR"/>
</dbReference>
<dbReference type="PANTHER" id="PTHR30055">
    <property type="entry name" value="HTH-TYPE TRANSCRIPTIONAL REGULATOR RUTR"/>
    <property type="match status" value="1"/>
</dbReference>
<accession>A0ABT8BKY6</accession>
<keyword evidence="1 2" id="KW-0238">DNA-binding</keyword>
<comment type="caution">
    <text evidence="4">The sequence shown here is derived from an EMBL/GenBank/DDBJ whole genome shotgun (WGS) entry which is preliminary data.</text>
</comment>
<dbReference type="PRINTS" id="PR00455">
    <property type="entry name" value="HTHTETR"/>
</dbReference>
<gene>
    <name evidence="4" type="ORF">QWZ12_19970</name>
</gene>
<dbReference type="Gene3D" id="1.10.357.10">
    <property type="entry name" value="Tetracycline Repressor, domain 2"/>
    <property type="match status" value="1"/>
</dbReference>
<evidence type="ECO:0000259" key="3">
    <source>
        <dbReference type="PROSITE" id="PS50977"/>
    </source>
</evidence>
<protein>
    <submittedName>
        <fullName evidence="4">TetR/AcrR family transcriptional regulator</fullName>
    </submittedName>
</protein>
<evidence type="ECO:0000313" key="4">
    <source>
        <dbReference type="EMBL" id="MDN3592878.1"/>
    </source>
</evidence>
<dbReference type="InterPro" id="IPR009057">
    <property type="entry name" value="Homeodomain-like_sf"/>
</dbReference>
<dbReference type="InterPro" id="IPR039536">
    <property type="entry name" value="TetR_C_Proteobacteria"/>
</dbReference>
<organism evidence="4 5">
    <name type="scientific">Methylobacterium adhaesivum</name>
    <dbReference type="NCBI Taxonomy" id="333297"/>
    <lineage>
        <taxon>Bacteria</taxon>
        <taxon>Pseudomonadati</taxon>
        <taxon>Pseudomonadota</taxon>
        <taxon>Alphaproteobacteria</taxon>
        <taxon>Hyphomicrobiales</taxon>
        <taxon>Methylobacteriaceae</taxon>
        <taxon>Methylobacterium</taxon>
    </lineage>
</organism>
<dbReference type="Pfam" id="PF00440">
    <property type="entry name" value="TetR_N"/>
    <property type="match status" value="1"/>
</dbReference>
<dbReference type="PANTHER" id="PTHR30055:SF146">
    <property type="entry name" value="HTH-TYPE TRANSCRIPTIONAL DUAL REGULATOR CECR"/>
    <property type="match status" value="1"/>
</dbReference>
<dbReference type="Proteomes" id="UP001224644">
    <property type="component" value="Unassembled WGS sequence"/>
</dbReference>
<evidence type="ECO:0000313" key="5">
    <source>
        <dbReference type="Proteomes" id="UP001224644"/>
    </source>
</evidence>
<dbReference type="RefSeq" id="WP_238222109.1">
    <property type="nucleotide sequence ID" value="NZ_BPQD01000002.1"/>
</dbReference>
<dbReference type="InterPro" id="IPR050109">
    <property type="entry name" value="HTH-type_TetR-like_transc_reg"/>
</dbReference>
<sequence>MPMSRETLGSDKRSRVRVPRGEVRRGEIASIAERVFLEHGFAETTMRMVAVEAGASTETVYRHFGSKDEMFIEVVGNRTRELRQRIETELEGTGPLPTVLEAVGTNLYVSMIMPEVSALACIIVGEVPRNPALGEAFYAMAPGRTLGKLTSYLTEARIRGDFVGDDPELAANMFIGLIIGKVLPVRLFIPHREYFSPAHMKRHVGEAVRIFLSVYYRGVVEGGDQA</sequence>
<dbReference type="InterPro" id="IPR036271">
    <property type="entry name" value="Tet_transcr_reg_TetR-rel_C_sf"/>
</dbReference>
<evidence type="ECO:0000256" key="1">
    <source>
        <dbReference type="ARBA" id="ARBA00023125"/>
    </source>
</evidence>
<evidence type="ECO:0000256" key="2">
    <source>
        <dbReference type="PROSITE-ProRule" id="PRU00335"/>
    </source>
</evidence>
<dbReference type="PROSITE" id="PS50977">
    <property type="entry name" value="HTH_TETR_2"/>
    <property type="match status" value="1"/>
</dbReference>
<proteinExistence type="predicted"/>
<feature type="domain" description="HTH tetR-type" evidence="3">
    <location>
        <begin position="22"/>
        <end position="82"/>
    </location>
</feature>
<feature type="DNA-binding region" description="H-T-H motif" evidence="2">
    <location>
        <begin position="45"/>
        <end position="64"/>
    </location>
</feature>
<dbReference type="SUPFAM" id="SSF46689">
    <property type="entry name" value="Homeodomain-like"/>
    <property type="match status" value="1"/>
</dbReference>
<reference evidence="5" key="1">
    <citation type="journal article" date="2019" name="Int. J. Syst. Evol. Microbiol.">
        <title>The Global Catalogue of Microorganisms (GCM) 10K type strain sequencing project: providing services to taxonomists for standard genome sequencing and annotation.</title>
        <authorList>
            <consortium name="The Broad Institute Genomics Platform"/>
            <consortium name="The Broad Institute Genome Sequencing Center for Infectious Disease"/>
            <person name="Wu L."/>
            <person name="Ma J."/>
        </authorList>
    </citation>
    <scope>NUCLEOTIDE SEQUENCE [LARGE SCALE GENOMIC DNA]</scope>
    <source>
        <strain evidence="5">CECT 7069</strain>
    </source>
</reference>
<dbReference type="Pfam" id="PF14246">
    <property type="entry name" value="TetR_C_7"/>
    <property type="match status" value="1"/>
</dbReference>
<keyword evidence="5" id="KW-1185">Reference proteome</keyword>
<dbReference type="SUPFAM" id="SSF48498">
    <property type="entry name" value="Tetracyclin repressor-like, C-terminal domain"/>
    <property type="match status" value="1"/>
</dbReference>
<dbReference type="EMBL" id="JAUFPX010000018">
    <property type="protein sequence ID" value="MDN3592878.1"/>
    <property type="molecule type" value="Genomic_DNA"/>
</dbReference>
<name>A0ABT8BKY6_9HYPH</name>